<comment type="subunit">
    <text evidence="10">The Tat system comprises two distinct complexes: a TatABC complex, containing multiple copies of TatA, TatB and TatC subunits, and a separate TatA complex, containing only TatA subunits. Substrates initially bind to the TatABC complex, which probably triggers association of the separate TatA complex to form the active translocon.</text>
</comment>
<keyword evidence="3 10" id="KW-1003">Cell membrane</keyword>
<feature type="coiled-coil region" evidence="11">
    <location>
        <begin position="49"/>
        <end position="76"/>
    </location>
</feature>
<dbReference type="AlphaFoldDB" id="A0A5P3MQ34"/>
<dbReference type="PANTHER" id="PTHR33162:SF1">
    <property type="entry name" value="SEC-INDEPENDENT PROTEIN TRANSLOCASE PROTEIN TATA, CHLOROPLASTIC"/>
    <property type="match status" value="1"/>
</dbReference>
<dbReference type="GO" id="GO:0043953">
    <property type="term" value="P:protein transport by the Tat complex"/>
    <property type="evidence" value="ECO:0007669"/>
    <property type="project" value="UniProtKB-UniRule"/>
</dbReference>
<keyword evidence="7 10" id="KW-1133">Transmembrane helix</keyword>
<protein>
    <recommendedName>
        <fullName evidence="10">Sec-independent protein translocase protein TatB</fullName>
    </recommendedName>
</protein>
<reference evidence="13 14" key="1">
    <citation type="submission" date="2018-08" db="EMBL/GenBank/DDBJ databases">
        <title>Neisseria animalis ATCC 49930 complete genome.</title>
        <authorList>
            <person name="Veseli I.A."/>
            <person name="Mascarenhas dos Santos A.C."/>
            <person name="Buttler R."/>
            <person name="Pombert J.-F."/>
        </authorList>
    </citation>
    <scope>NUCLEOTIDE SEQUENCE [LARGE SCALE GENOMIC DNA]</scope>
    <source>
        <strain evidence="13 14">ATCC 49930</strain>
    </source>
</reference>
<dbReference type="NCBIfam" id="TIGR01410">
    <property type="entry name" value="tatB"/>
    <property type="match status" value="1"/>
</dbReference>
<evidence type="ECO:0000256" key="1">
    <source>
        <dbReference type="ARBA" id="ARBA00004167"/>
    </source>
</evidence>
<dbReference type="Gene3D" id="1.20.5.3310">
    <property type="match status" value="1"/>
</dbReference>
<dbReference type="EMBL" id="CP031699">
    <property type="protein sequence ID" value="QEY23618.1"/>
    <property type="molecule type" value="Genomic_DNA"/>
</dbReference>
<accession>A0A5P3MQ34</accession>
<comment type="similarity">
    <text evidence="10">Belongs to the TatB family.</text>
</comment>
<gene>
    <name evidence="10 13" type="primary">tatB</name>
    <name evidence="13" type="ORF">D0T90_03140</name>
</gene>
<evidence type="ECO:0000256" key="9">
    <source>
        <dbReference type="ARBA" id="ARBA00023136"/>
    </source>
</evidence>
<evidence type="ECO:0000256" key="2">
    <source>
        <dbReference type="ARBA" id="ARBA00022448"/>
    </source>
</evidence>
<evidence type="ECO:0000256" key="4">
    <source>
        <dbReference type="ARBA" id="ARBA00022519"/>
    </source>
</evidence>
<evidence type="ECO:0000256" key="7">
    <source>
        <dbReference type="ARBA" id="ARBA00022989"/>
    </source>
</evidence>
<sequence>MFDFGLSELLLVGAVALVVLGPERLPQAARMAGNLVGRLQRLVAGVKQELNTQVELEELRKAKQEFENAAAQFQEEVKHVGKDAQDSLNEITDGLKPWERLPEQRTPADFGVDAQGNPLPEAGDNGSDGAKPADSDEMPSVKTTEAAAETLGEAASENTAEYAAETTADSDQAWRDYLTGAKPAAVPQVSYTETVLPAAETAAPFSTGLHSPSLRQQAMRRKRDVRPKFRAQPKLRIRKK</sequence>
<organism evidence="13 14">
    <name type="scientific">Neisseria animalis</name>
    <dbReference type="NCBI Taxonomy" id="492"/>
    <lineage>
        <taxon>Bacteria</taxon>
        <taxon>Pseudomonadati</taxon>
        <taxon>Pseudomonadota</taxon>
        <taxon>Betaproteobacteria</taxon>
        <taxon>Neisseriales</taxon>
        <taxon>Neisseriaceae</taxon>
        <taxon>Neisseria</taxon>
    </lineage>
</organism>
<evidence type="ECO:0000313" key="14">
    <source>
        <dbReference type="Proteomes" id="UP000325536"/>
    </source>
</evidence>
<dbReference type="GO" id="GO:0033281">
    <property type="term" value="C:TAT protein transport complex"/>
    <property type="evidence" value="ECO:0007669"/>
    <property type="project" value="UniProtKB-UniRule"/>
</dbReference>
<feature type="region of interest" description="Disordered" evidence="12">
    <location>
        <begin position="108"/>
        <end position="145"/>
    </location>
</feature>
<dbReference type="InterPro" id="IPR003369">
    <property type="entry name" value="TatA/B/E"/>
</dbReference>
<dbReference type="RefSeq" id="WP_123795014.1">
    <property type="nucleotide sequence ID" value="NZ_CP031699.1"/>
</dbReference>
<keyword evidence="5 10" id="KW-0812">Transmembrane</keyword>
<keyword evidence="8 10" id="KW-0811">Translocation</keyword>
<feature type="region of interest" description="Disordered" evidence="12">
    <location>
        <begin position="203"/>
        <end position="240"/>
    </location>
</feature>
<proteinExistence type="inferred from homology"/>
<evidence type="ECO:0000313" key="13">
    <source>
        <dbReference type="EMBL" id="QEY23618.1"/>
    </source>
</evidence>
<evidence type="ECO:0000256" key="3">
    <source>
        <dbReference type="ARBA" id="ARBA00022475"/>
    </source>
</evidence>
<evidence type="ECO:0000256" key="10">
    <source>
        <dbReference type="HAMAP-Rule" id="MF_00237"/>
    </source>
</evidence>
<comment type="function">
    <text evidence="10">Part of the twin-arginine translocation (Tat) system that transports large folded proteins containing a characteristic twin-arginine motif in their signal peptide across membranes. Together with TatC, TatB is part of a receptor directly interacting with Tat signal peptides. TatB may form an oligomeric binding site that transiently accommodates folded Tat precursor proteins before their translocation.</text>
</comment>
<keyword evidence="11" id="KW-0175">Coiled coil</keyword>
<dbReference type="HAMAP" id="MF_00237">
    <property type="entry name" value="TatB"/>
    <property type="match status" value="1"/>
</dbReference>
<evidence type="ECO:0000256" key="8">
    <source>
        <dbReference type="ARBA" id="ARBA00023010"/>
    </source>
</evidence>
<dbReference type="OrthoDB" id="9816005at2"/>
<keyword evidence="14" id="KW-1185">Reference proteome</keyword>
<keyword evidence="4" id="KW-0997">Cell inner membrane</keyword>
<name>A0A5P3MQ34_NEIAN</name>
<evidence type="ECO:0000256" key="6">
    <source>
        <dbReference type="ARBA" id="ARBA00022927"/>
    </source>
</evidence>
<dbReference type="KEGG" id="naq:D0T90_03140"/>
<dbReference type="PANTHER" id="PTHR33162">
    <property type="entry name" value="SEC-INDEPENDENT PROTEIN TRANSLOCASE PROTEIN TATA, CHLOROPLASTIC"/>
    <property type="match status" value="1"/>
</dbReference>
<keyword evidence="9 10" id="KW-0472">Membrane</keyword>
<keyword evidence="6 10" id="KW-0653">Protein transport</keyword>
<dbReference type="Pfam" id="PF02416">
    <property type="entry name" value="TatA_B_E"/>
    <property type="match status" value="1"/>
</dbReference>
<dbReference type="Proteomes" id="UP000325536">
    <property type="component" value="Chromosome"/>
</dbReference>
<comment type="subcellular location">
    <subcellularLocation>
        <location evidence="10">Cell membrane</location>
        <topology evidence="10">Single-pass membrane protein</topology>
    </subcellularLocation>
    <subcellularLocation>
        <location evidence="1">Membrane</location>
        <topology evidence="1">Single-pass membrane protein</topology>
    </subcellularLocation>
</comment>
<evidence type="ECO:0000256" key="11">
    <source>
        <dbReference type="SAM" id="Coils"/>
    </source>
</evidence>
<evidence type="ECO:0000256" key="12">
    <source>
        <dbReference type="SAM" id="MobiDB-lite"/>
    </source>
</evidence>
<dbReference type="GO" id="GO:0008320">
    <property type="term" value="F:protein transmembrane transporter activity"/>
    <property type="evidence" value="ECO:0007669"/>
    <property type="project" value="UniProtKB-UniRule"/>
</dbReference>
<feature type="compositionally biased region" description="Basic residues" evidence="12">
    <location>
        <begin position="218"/>
        <end position="240"/>
    </location>
</feature>
<evidence type="ECO:0000256" key="5">
    <source>
        <dbReference type="ARBA" id="ARBA00022692"/>
    </source>
</evidence>
<keyword evidence="2 10" id="KW-0813">Transport</keyword>
<dbReference type="InterPro" id="IPR018448">
    <property type="entry name" value="TatB"/>
</dbReference>
<dbReference type="PRINTS" id="PR01506">
    <property type="entry name" value="TATBPROTEIN"/>
</dbReference>